<reference evidence="4" key="1">
    <citation type="submission" date="2015-06" db="EMBL/GenBank/DDBJ databases">
        <title>Expansion of signal transduction pathways in fungi by whole-genome duplication.</title>
        <authorList>
            <consortium name="DOE Joint Genome Institute"/>
            <person name="Corrochano L.M."/>
            <person name="Kuo A."/>
            <person name="Marcet-Houben M."/>
            <person name="Polaino S."/>
            <person name="Salamov A."/>
            <person name="Villalobos J.M."/>
            <person name="Alvarez M.I."/>
            <person name="Avalos J."/>
            <person name="Benito E.P."/>
            <person name="Benoit I."/>
            <person name="Burger G."/>
            <person name="Camino L.P."/>
            <person name="Canovas D."/>
            <person name="Cerda-Olmedo E."/>
            <person name="Cheng J.-F."/>
            <person name="Dominguez A."/>
            <person name="Elias M."/>
            <person name="Eslava A.P."/>
            <person name="Glaser F."/>
            <person name="Grimwood J."/>
            <person name="Gutierrez G."/>
            <person name="Heitman J."/>
            <person name="Henrissat B."/>
            <person name="Iturriaga E.A."/>
            <person name="Lang B.F."/>
            <person name="Lavin J.L."/>
            <person name="Lee S."/>
            <person name="Li W."/>
            <person name="Lindquist E."/>
            <person name="Lopez-Garcia S."/>
            <person name="Luque E.M."/>
            <person name="Marcos A.T."/>
            <person name="Martin J."/>
            <person name="McCluskey K."/>
            <person name="Medina H.R."/>
            <person name="Miralles-Duran A."/>
            <person name="Miyazaki A."/>
            <person name="Munoz-Torres E."/>
            <person name="Oguiza J.A."/>
            <person name="Ohm R."/>
            <person name="Olmedo M."/>
            <person name="Orejas M."/>
            <person name="Ortiz-Castellanos L."/>
            <person name="Pisabarro A.G."/>
            <person name="Rodriguez-Romero J."/>
            <person name="Ruiz-Herrera J."/>
            <person name="Ruiz-Vazquez R."/>
            <person name="Sanz C."/>
            <person name="Schackwitz W."/>
            <person name="Schmutz J."/>
            <person name="Shahriari M."/>
            <person name="Shelest E."/>
            <person name="Silva-Franco F."/>
            <person name="Soanes D."/>
            <person name="Syed K."/>
            <person name="Tagua V.G."/>
            <person name="Talbot N.J."/>
            <person name="Thon M."/>
            <person name="De vries R.P."/>
            <person name="Wiebenga A."/>
            <person name="Yadav J.S."/>
            <person name="Braun E.L."/>
            <person name="Baker S."/>
            <person name="Garre V."/>
            <person name="Horwitz B."/>
            <person name="Torres-Martinez S."/>
            <person name="Idnurm A."/>
            <person name="Herrera-Estrella A."/>
            <person name="Gabaldon T."/>
            <person name="Grigoriev I.V."/>
        </authorList>
    </citation>
    <scope>NUCLEOTIDE SEQUENCE [LARGE SCALE GENOMIC DNA]</scope>
    <source>
        <strain evidence="4">NRRL 1555(-)</strain>
    </source>
</reference>
<dbReference type="OrthoDB" id="2013972at2759"/>
<gene>
    <name evidence="3" type="ORF">PHYBLDRAFT_76317</name>
</gene>
<keyword evidence="4" id="KW-1185">Reference proteome</keyword>
<feature type="compositionally biased region" description="Basic and acidic residues" evidence="1">
    <location>
        <begin position="41"/>
        <end position="50"/>
    </location>
</feature>
<name>A0A167P564_PHYB8</name>
<dbReference type="STRING" id="763407.A0A167P564"/>
<feature type="compositionally biased region" description="Low complexity" evidence="1">
    <location>
        <begin position="1"/>
        <end position="14"/>
    </location>
</feature>
<accession>A0A167P564</accession>
<proteinExistence type="predicted"/>
<evidence type="ECO:0000259" key="2">
    <source>
        <dbReference type="Pfam" id="PF13649"/>
    </source>
</evidence>
<evidence type="ECO:0000313" key="4">
    <source>
        <dbReference type="Proteomes" id="UP000077315"/>
    </source>
</evidence>
<dbReference type="FunCoup" id="A0A167P564">
    <property type="interactions" value="3"/>
</dbReference>
<dbReference type="CDD" id="cd02440">
    <property type="entry name" value="AdoMet_MTases"/>
    <property type="match status" value="1"/>
</dbReference>
<sequence length="349" mass="39562">MGSGLSRSSQTSSVRRSHRNKPARDIYPEKRTSTAQGQRIVEGRIYHSEQDSNYPLPMDDREIDRLHEEHFLTKELLGCNIMREATKRLDFQGGELHILDVCCGPATWLCQTSLEYPNCHFSGVDMSTMWPQIIRPVNLSFTRANVLHGLPYPDQYFDFVQLRFVALAFKSDEWTRVILEIKRVLKDGGMFQCIDLDMTISKGGSDIYSATSEETKVHPEDEFSRKKDTVASLLHDIKTEVSKFDKFCVLKGLDKASGAKIDMMLSDARMTILQSEYREIPLGWGGLIGDAYYNVYEATLEGIAPLMRQSFDNPSSPEPSAVCAPKKDMMNTKSFIGLYAFLAQKPLDD</sequence>
<dbReference type="InterPro" id="IPR029063">
    <property type="entry name" value="SAM-dependent_MTases_sf"/>
</dbReference>
<dbReference type="VEuPathDB" id="FungiDB:PHYBLDRAFT_76317"/>
<dbReference type="Gene3D" id="3.40.50.150">
    <property type="entry name" value="Vaccinia Virus protein VP39"/>
    <property type="match status" value="1"/>
</dbReference>
<dbReference type="GeneID" id="29004047"/>
<dbReference type="InterPro" id="IPR041698">
    <property type="entry name" value="Methyltransf_25"/>
</dbReference>
<dbReference type="EMBL" id="KV440974">
    <property type="protein sequence ID" value="OAD77268.1"/>
    <property type="molecule type" value="Genomic_DNA"/>
</dbReference>
<dbReference type="Proteomes" id="UP000077315">
    <property type="component" value="Unassembled WGS sequence"/>
</dbReference>
<evidence type="ECO:0000313" key="3">
    <source>
        <dbReference type="EMBL" id="OAD77268.1"/>
    </source>
</evidence>
<evidence type="ECO:0000256" key="1">
    <source>
        <dbReference type="SAM" id="MobiDB-lite"/>
    </source>
</evidence>
<dbReference type="Pfam" id="PF13649">
    <property type="entry name" value="Methyltransf_25"/>
    <property type="match status" value="1"/>
</dbReference>
<protein>
    <recommendedName>
        <fullName evidence="2">Methyltransferase domain-containing protein</fullName>
    </recommendedName>
</protein>
<organism evidence="3 4">
    <name type="scientific">Phycomyces blakesleeanus (strain ATCC 8743b / DSM 1359 / FGSC 10004 / NBRC 33097 / NRRL 1555)</name>
    <dbReference type="NCBI Taxonomy" id="763407"/>
    <lineage>
        <taxon>Eukaryota</taxon>
        <taxon>Fungi</taxon>
        <taxon>Fungi incertae sedis</taxon>
        <taxon>Mucoromycota</taxon>
        <taxon>Mucoromycotina</taxon>
        <taxon>Mucoromycetes</taxon>
        <taxon>Mucorales</taxon>
        <taxon>Phycomycetaceae</taxon>
        <taxon>Phycomyces</taxon>
    </lineage>
</organism>
<dbReference type="PANTHER" id="PTHR43591">
    <property type="entry name" value="METHYLTRANSFERASE"/>
    <property type="match status" value="1"/>
</dbReference>
<dbReference type="AlphaFoldDB" id="A0A167P564"/>
<feature type="compositionally biased region" description="Basic and acidic residues" evidence="1">
    <location>
        <begin position="22"/>
        <end position="32"/>
    </location>
</feature>
<dbReference type="SUPFAM" id="SSF53335">
    <property type="entry name" value="S-adenosyl-L-methionine-dependent methyltransferases"/>
    <property type="match status" value="1"/>
</dbReference>
<feature type="region of interest" description="Disordered" evidence="1">
    <location>
        <begin position="1"/>
        <end position="59"/>
    </location>
</feature>
<feature type="domain" description="Methyltransferase" evidence="2">
    <location>
        <begin position="98"/>
        <end position="189"/>
    </location>
</feature>
<dbReference type="InParanoid" id="A0A167P564"/>
<dbReference type="RefSeq" id="XP_018295308.1">
    <property type="nucleotide sequence ID" value="XM_018443141.1"/>
</dbReference>